<dbReference type="AlphaFoldDB" id="A0A6G0ZR34"/>
<dbReference type="SUPFAM" id="SSF50978">
    <property type="entry name" value="WD40 repeat-like"/>
    <property type="match status" value="1"/>
</dbReference>
<proteinExistence type="predicted"/>
<dbReference type="InterPro" id="IPR015943">
    <property type="entry name" value="WD40/YVTN_repeat-like_dom_sf"/>
</dbReference>
<dbReference type="PANTHER" id="PTHR46947">
    <property type="entry name" value="WD REPEAT-CONTAINING PROTEIN 73"/>
    <property type="match status" value="1"/>
</dbReference>
<dbReference type="EMBL" id="VUJU01000028">
    <property type="protein sequence ID" value="KAF0773827.1"/>
    <property type="molecule type" value="Genomic_DNA"/>
</dbReference>
<gene>
    <name evidence="1" type="ORF">FWK35_00001674</name>
</gene>
<dbReference type="GO" id="GO:0005829">
    <property type="term" value="C:cytosol"/>
    <property type="evidence" value="ECO:0007669"/>
    <property type="project" value="TreeGrafter"/>
</dbReference>
<name>A0A6G0ZR34_APHCR</name>
<evidence type="ECO:0000313" key="1">
    <source>
        <dbReference type="EMBL" id="KAF0773827.1"/>
    </source>
</evidence>
<dbReference type="InterPro" id="IPR042795">
    <property type="entry name" value="Wdr73"/>
</dbReference>
<comment type="caution">
    <text evidence="1">The sequence shown here is derived from an EMBL/GenBank/DDBJ whole genome shotgun (WGS) entry which is preliminary data.</text>
</comment>
<dbReference type="Proteomes" id="UP000478052">
    <property type="component" value="Unassembled WGS sequence"/>
</dbReference>
<keyword evidence="2" id="KW-1185">Reference proteome</keyword>
<protein>
    <submittedName>
        <fullName evidence="1">WD repeat-containing protein 73-like</fullName>
    </submittedName>
</protein>
<dbReference type="PANTHER" id="PTHR46947:SF1">
    <property type="entry name" value="WD REPEAT-CONTAINING PROTEIN 73"/>
    <property type="match status" value="1"/>
</dbReference>
<dbReference type="Gene3D" id="2.130.10.10">
    <property type="entry name" value="YVTN repeat-like/Quinoprotein amine dehydrogenase"/>
    <property type="match status" value="1"/>
</dbReference>
<dbReference type="InterPro" id="IPR036322">
    <property type="entry name" value="WD40_repeat_dom_sf"/>
</dbReference>
<dbReference type="GO" id="GO:0031122">
    <property type="term" value="P:cytoplasmic microtubule organization"/>
    <property type="evidence" value="ECO:0007669"/>
    <property type="project" value="TreeGrafter"/>
</dbReference>
<accession>A0A6G0ZR34</accession>
<reference evidence="1 2" key="1">
    <citation type="submission" date="2019-08" db="EMBL/GenBank/DDBJ databases">
        <title>Whole genome of Aphis craccivora.</title>
        <authorList>
            <person name="Voronova N.V."/>
            <person name="Shulinski R.S."/>
            <person name="Bandarenka Y.V."/>
            <person name="Zhorov D.G."/>
            <person name="Warner D."/>
        </authorList>
    </citation>
    <scope>NUCLEOTIDE SEQUENCE [LARGE SCALE GENOMIC DNA]</scope>
    <source>
        <strain evidence="1">180601</strain>
        <tissue evidence="1">Whole Body</tissue>
    </source>
</reference>
<dbReference type="GO" id="GO:0000922">
    <property type="term" value="C:spindle pole"/>
    <property type="evidence" value="ECO:0007669"/>
    <property type="project" value="TreeGrafter"/>
</dbReference>
<organism evidence="1 2">
    <name type="scientific">Aphis craccivora</name>
    <name type="common">Cowpea aphid</name>
    <dbReference type="NCBI Taxonomy" id="307492"/>
    <lineage>
        <taxon>Eukaryota</taxon>
        <taxon>Metazoa</taxon>
        <taxon>Ecdysozoa</taxon>
        <taxon>Arthropoda</taxon>
        <taxon>Hexapoda</taxon>
        <taxon>Insecta</taxon>
        <taxon>Pterygota</taxon>
        <taxon>Neoptera</taxon>
        <taxon>Paraneoptera</taxon>
        <taxon>Hemiptera</taxon>
        <taxon>Sternorrhyncha</taxon>
        <taxon>Aphidomorpha</taxon>
        <taxon>Aphidoidea</taxon>
        <taxon>Aphididae</taxon>
        <taxon>Aphidini</taxon>
        <taxon>Aphis</taxon>
        <taxon>Aphis</taxon>
    </lineage>
</organism>
<dbReference type="OrthoDB" id="9822052at2759"/>
<evidence type="ECO:0000313" key="2">
    <source>
        <dbReference type="Proteomes" id="UP000478052"/>
    </source>
</evidence>
<sequence length="372" mass="42501">MLETENVFDEWFFNSFKRYHKLQMFGVDKPVFSMELSCDSSICIACEKPEENGFEILNLELPNKLYQIKNEHDSISTSRDLKIKCGTLTDNQLIDMKTLFGKSKTILSEKGVNKVSIYEMNPHKSDQMIPLVNIDSNVENGQLAVDYTTDTLIIWGKENSHHTGCIFDIENNMKTFMIRDVPNDPVCIYTPHFMSKNQLVVQNSENGSFDLYDLTSGQHVKNVNLPESDNHAKWFLNTAYTSSKEMTTFNLVLISNSGTVLIYDLRNCKNPSTYQKELFSKCNNNINISIDPCNSQNYAVSGFDSNVYIIEESNCNRNIMYKFKHEGHIFTEDEDLCQNTITSSALWLPMCGRNTLLSAANDGSIQGWQYIS</sequence>